<dbReference type="InterPro" id="IPR004181">
    <property type="entry name" value="Znf_MIZ"/>
</dbReference>
<dbReference type="PANTHER" id="PTHR10782:SF4">
    <property type="entry name" value="TONALLI, ISOFORM E"/>
    <property type="match status" value="1"/>
</dbReference>
<evidence type="ECO:0000256" key="3">
    <source>
        <dbReference type="ARBA" id="ARBA00022833"/>
    </source>
</evidence>
<gene>
    <name evidence="7" type="ORF">R1flu_010624</name>
</gene>
<dbReference type="GO" id="GO:0016925">
    <property type="term" value="P:protein sumoylation"/>
    <property type="evidence" value="ECO:0007669"/>
    <property type="project" value="UniProtKB-ARBA"/>
</dbReference>
<evidence type="ECO:0000256" key="4">
    <source>
        <dbReference type="PROSITE-ProRule" id="PRU00452"/>
    </source>
</evidence>
<dbReference type="EMBL" id="JBHFFA010000002">
    <property type="protein sequence ID" value="KAL2643037.1"/>
    <property type="molecule type" value="Genomic_DNA"/>
</dbReference>
<comment type="caution">
    <text evidence="7">The sequence shown here is derived from an EMBL/GenBank/DDBJ whole genome shotgun (WGS) entry which is preliminary data.</text>
</comment>
<dbReference type="GO" id="GO:0019789">
    <property type="term" value="F:SUMO transferase activity"/>
    <property type="evidence" value="ECO:0007669"/>
    <property type="project" value="UniProtKB-ARBA"/>
</dbReference>
<proteinExistence type="predicted"/>
<feature type="region of interest" description="Disordered" evidence="5">
    <location>
        <begin position="279"/>
        <end position="319"/>
    </location>
</feature>
<evidence type="ECO:0000313" key="8">
    <source>
        <dbReference type="Proteomes" id="UP001605036"/>
    </source>
</evidence>
<keyword evidence="2 4" id="KW-0863">Zinc-finger</keyword>
<reference evidence="7 8" key="1">
    <citation type="submission" date="2024-09" db="EMBL/GenBank/DDBJ databases">
        <title>Chromosome-scale assembly of Riccia fluitans.</title>
        <authorList>
            <person name="Paukszto L."/>
            <person name="Sawicki J."/>
            <person name="Karawczyk K."/>
            <person name="Piernik-Szablinska J."/>
            <person name="Szczecinska M."/>
            <person name="Mazdziarz M."/>
        </authorList>
    </citation>
    <scope>NUCLEOTIDE SEQUENCE [LARGE SCALE GENOMIC DNA]</scope>
    <source>
        <strain evidence="7">Rf_01</strain>
        <tissue evidence="7">Aerial parts of the thallus</tissue>
    </source>
</reference>
<name>A0ABD1Z9N9_9MARC</name>
<keyword evidence="8" id="KW-1185">Reference proteome</keyword>
<feature type="compositionally biased region" description="Basic and acidic residues" evidence="5">
    <location>
        <begin position="284"/>
        <end position="293"/>
    </location>
</feature>
<evidence type="ECO:0000313" key="7">
    <source>
        <dbReference type="EMBL" id="KAL2643037.1"/>
    </source>
</evidence>
<organism evidence="7 8">
    <name type="scientific">Riccia fluitans</name>
    <dbReference type="NCBI Taxonomy" id="41844"/>
    <lineage>
        <taxon>Eukaryota</taxon>
        <taxon>Viridiplantae</taxon>
        <taxon>Streptophyta</taxon>
        <taxon>Embryophyta</taxon>
        <taxon>Marchantiophyta</taxon>
        <taxon>Marchantiopsida</taxon>
        <taxon>Marchantiidae</taxon>
        <taxon>Marchantiales</taxon>
        <taxon>Ricciaceae</taxon>
        <taxon>Riccia</taxon>
    </lineage>
</organism>
<protein>
    <recommendedName>
        <fullName evidence="6">SP-RING-type domain-containing protein</fullName>
    </recommendedName>
</protein>
<feature type="region of interest" description="Disordered" evidence="5">
    <location>
        <begin position="473"/>
        <end position="522"/>
    </location>
</feature>
<accession>A0ABD1Z9N9</accession>
<dbReference type="InterPro" id="IPR018527">
    <property type="entry name" value="Rubredoxin_Fe_BS"/>
</dbReference>
<feature type="compositionally biased region" description="Polar residues" evidence="5">
    <location>
        <begin position="483"/>
        <end position="505"/>
    </location>
</feature>
<dbReference type="Proteomes" id="UP001605036">
    <property type="component" value="Unassembled WGS sequence"/>
</dbReference>
<dbReference type="PROSITE" id="PS51044">
    <property type="entry name" value="ZF_SP_RING"/>
    <property type="match status" value="1"/>
</dbReference>
<keyword evidence="1" id="KW-0479">Metal-binding</keyword>
<dbReference type="Pfam" id="PF02891">
    <property type="entry name" value="zf-MIZ"/>
    <property type="match status" value="1"/>
</dbReference>
<dbReference type="AlphaFoldDB" id="A0ABD1Z9N9"/>
<dbReference type="GO" id="GO:0008270">
    <property type="term" value="F:zinc ion binding"/>
    <property type="evidence" value="ECO:0007669"/>
    <property type="project" value="UniProtKB-KW"/>
</dbReference>
<feature type="compositionally biased region" description="Basic residues" evidence="5">
    <location>
        <begin position="94"/>
        <end position="103"/>
    </location>
</feature>
<evidence type="ECO:0000256" key="2">
    <source>
        <dbReference type="ARBA" id="ARBA00022771"/>
    </source>
</evidence>
<dbReference type="PROSITE" id="PS00202">
    <property type="entry name" value="RUBREDOXIN"/>
    <property type="match status" value="1"/>
</dbReference>
<evidence type="ECO:0000256" key="1">
    <source>
        <dbReference type="ARBA" id="ARBA00022723"/>
    </source>
</evidence>
<dbReference type="PANTHER" id="PTHR10782">
    <property type="entry name" value="ZINC FINGER MIZ DOMAIN-CONTAINING PROTEIN"/>
    <property type="match status" value="1"/>
</dbReference>
<dbReference type="Gene3D" id="3.30.40.10">
    <property type="entry name" value="Zinc/RING finger domain, C3HC4 (zinc finger)"/>
    <property type="match status" value="1"/>
</dbReference>
<evidence type="ECO:0000259" key="6">
    <source>
        <dbReference type="PROSITE" id="PS51044"/>
    </source>
</evidence>
<dbReference type="InterPro" id="IPR013083">
    <property type="entry name" value="Znf_RING/FYVE/PHD"/>
</dbReference>
<feature type="compositionally biased region" description="Basic and acidic residues" evidence="5">
    <location>
        <begin position="304"/>
        <end position="319"/>
    </location>
</feature>
<evidence type="ECO:0000256" key="5">
    <source>
        <dbReference type="SAM" id="MobiDB-lite"/>
    </source>
</evidence>
<sequence length="698" mass="77114">MYHVAAPTGPIVGSSRPQLVSVHDSLSRNQGSDRHRCVMTVTCGGLAHINGGSFLGGSYDNLCWTSRKRRIPFVVWGEELTSLNDVITPLTRRYSRSQQKKSVSKKESSQGKRRRDNKKDGNAEFESSASGSAKSQTIGCRSERWCRMEQNLKIGLAQLAILHKWEAGTRELATRWVAWLLRMLRKARPHPRPLQHFLFTMCAAVLPVICCSLVHESKTCSPDPEICRCVDIFWKALEKSNACFSPMQWEILEEKLDECRKLRLKIASLLQKKEIQISAANSKQESHGPKTDSVDPSPPPSEEGLEKRTHTDTKDERLSDSLIQSEGVSALVKRALREKLVTPRVKCQEVSCEIAGGSGTIVSLRCPLSGNRVKIPARGRSCSHRASFDLQAYLEIRAEDEASRNSARHLRKKQKVETSWCCPICGSNATWPQIIVDRVLLRILEVLPENMPQVCLLPNGRWRMVWSPITQGAGKVDAGPSRSLPQSESRCAVNTETENTGQASVSKADDARDNSASSRRCGEAGVSHRCETDWEALDRVFRSWKEGIELLSNGGGPSKHHEDYVGPNSTLVVSRDGEQKPKLAAPTVGSNRVTSELPGTSSKIAEECTNCNGSAFSQGHCTCQKPSLPSCSGVRKSENAILDSAGEYVASQDTRQGKGVMEEVHTGVSYILGETGGMYARMRVGQHKARRKQMAKKT</sequence>
<feature type="region of interest" description="Disordered" evidence="5">
    <location>
        <begin position="94"/>
        <end position="130"/>
    </location>
</feature>
<keyword evidence="3" id="KW-0862">Zinc</keyword>
<feature type="domain" description="SP-RING-type" evidence="6">
    <location>
        <begin position="350"/>
        <end position="449"/>
    </location>
</feature>